<keyword evidence="7" id="KW-1185">Reference proteome</keyword>
<dbReference type="OrthoDB" id="752362at2759"/>
<dbReference type="InParanoid" id="B0XAI1"/>
<dbReference type="AlphaFoldDB" id="B0XAI1"/>
<organism>
    <name type="scientific">Culex quinquefasciatus</name>
    <name type="common">Southern house mosquito</name>
    <name type="synonym">Culex pungens</name>
    <dbReference type="NCBI Taxonomy" id="7176"/>
    <lineage>
        <taxon>Eukaryota</taxon>
        <taxon>Metazoa</taxon>
        <taxon>Ecdysozoa</taxon>
        <taxon>Arthropoda</taxon>
        <taxon>Hexapoda</taxon>
        <taxon>Insecta</taxon>
        <taxon>Pterygota</taxon>
        <taxon>Neoptera</taxon>
        <taxon>Endopterygota</taxon>
        <taxon>Diptera</taxon>
        <taxon>Nematocera</taxon>
        <taxon>Culicoidea</taxon>
        <taxon>Culicidae</taxon>
        <taxon>Culicinae</taxon>
        <taxon>Culicini</taxon>
        <taxon>Culex</taxon>
        <taxon>Culex</taxon>
    </lineage>
</organism>
<evidence type="ECO:0000313" key="6">
    <source>
        <dbReference type="EnsemblMetazoa" id="CPIJ016544-PA"/>
    </source>
</evidence>
<evidence type="ECO:0000313" key="5">
    <source>
        <dbReference type="EMBL" id="EDS43717.1"/>
    </source>
</evidence>
<evidence type="ECO:0000256" key="2">
    <source>
        <dbReference type="PROSITE-ProRule" id="PRU00117"/>
    </source>
</evidence>
<dbReference type="GO" id="GO:0003723">
    <property type="term" value="F:RNA binding"/>
    <property type="evidence" value="ECO:0007669"/>
    <property type="project" value="UniProtKB-UniRule"/>
</dbReference>
<sequence>MIDGGPGDPENPAGDGTADEMATRSSSTLFSKRKRNRNNAVYDISSTATSARTVEVLASLLILKEQHVDTLRWLRSYRHHHRTPNPLLLPIGHLVDIGQQVLYKKIQNTGATPRVRIELPPQEKWLRMLLIHELYVSYNNPNLKICVLLVELDTSYWSGQSVGVTRCASRPRDSTGNIEPVHDFEKRNLSAFFGASVKIVSLEADKPLEQQTERKVTIVGTPEAQWKAQYLMRENGFVSGTADVRFTVEILVPSAQVGRIIGKGGQNVRDLQRVTGSIIKQPEHTAAMHVHTLHVEKITACIQIASKARRELQQEFVLIMAFYLFAATATEDLKERRRTLATAT</sequence>
<dbReference type="EMBL" id="DS232584">
    <property type="protein sequence ID" value="EDS43717.1"/>
    <property type="molecule type" value="Genomic_DNA"/>
</dbReference>
<dbReference type="SMART" id="SM00322">
    <property type="entry name" value="KH"/>
    <property type="match status" value="1"/>
</dbReference>
<proteinExistence type="predicted"/>
<dbReference type="Proteomes" id="UP000002320">
    <property type="component" value="Unassembled WGS sequence"/>
</dbReference>
<dbReference type="EnsemblMetazoa" id="CPIJ016544-RA">
    <property type="protein sequence ID" value="CPIJ016544-PA"/>
    <property type="gene ID" value="CPIJ016544"/>
</dbReference>
<reference evidence="5" key="1">
    <citation type="submission" date="2007-03" db="EMBL/GenBank/DDBJ databases">
        <title>Annotation of Culex pipiens quinquefasciatus.</title>
        <authorList>
            <consortium name="The Broad Institute Genome Sequencing Platform"/>
            <person name="Atkinson P.W."/>
            <person name="Hemingway J."/>
            <person name="Christensen B.M."/>
            <person name="Higgs S."/>
            <person name="Kodira C."/>
            <person name="Hannick L."/>
            <person name="Megy K."/>
            <person name="O'Leary S."/>
            <person name="Pearson M."/>
            <person name="Haas B.J."/>
            <person name="Mauceli E."/>
            <person name="Wortman J.R."/>
            <person name="Lee N.H."/>
            <person name="Guigo R."/>
            <person name="Stanke M."/>
            <person name="Alvarado L."/>
            <person name="Amedeo P."/>
            <person name="Antoine C.H."/>
            <person name="Arensburger P."/>
            <person name="Bidwell S.L."/>
            <person name="Crawford M."/>
            <person name="Camaro F."/>
            <person name="Devon K."/>
            <person name="Engels R."/>
            <person name="Hammond M."/>
            <person name="Howarth C."/>
            <person name="Koehrsen M."/>
            <person name="Lawson D."/>
            <person name="Montgomery P."/>
            <person name="Nene V."/>
            <person name="Nusbaum C."/>
            <person name="Puiu D."/>
            <person name="Romero-Severson J."/>
            <person name="Severson D.W."/>
            <person name="Shumway M."/>
            <person name="Sisk P."/>
            <person name="Stolte C."/>
            <person name="Zeng Q."/>
            <person name="Eisenstadt E."/>
            <person name="Fraser-Liggett C."/>
            <person name="Strausberg R."/>
            <person name="Galagan J."/>
            <person name="Birren B."/>
            <person name="Collins F.H."/>
        </authorList>
    </citation>
    <scope>NUCLEOTIDE SEQUENCE [LARGE SCALE GENOMIC DNA]</scope>
    <source>
        <strain evidence="5">JHB</strain>
    </source>
</reference>
<feature type="region of interest" description="Disordered" evidence="3">
    <location>
        <begin position="1"/>
        <end position="32"/>
    </location>
</feature>
<name>B0XAI1_CULQU</name>
<dbReference type="VEuPathDB" id="VectorBase:CQUJHB017097"/>
<dbReference type="KEGG" id="cqu:CpipJ_CPIJ016544"/>
<dbReference type="Pfam" id="PF00013">
    <property type="entry name" value="KH_1"/>
    <property type="match status" value="1"/>
</dbReference>
<dbReference type="STRING" id="7176.B0XAI1"/>
<dbReference type="InterPro" id="IPR036612">
    <property type="entry name" value="KH_dom_type_1_sf"/>
</dbReference>
<evidence type="ECO:0000256" key="3">
    <source>
        <dbReference type="SAM" id="MobiDB-lite"/>
    </source>
</evidence>
<gene>
    <name evidence="6" type="primary">6049972</name>
    <name evidence="5" type="ORF">CpipJ_CPIJ016544</name>
</gene>
<dbReference type="InterPro" id="IPR004087">
    <property type="entry name" value="KH_dom"/>
</dbReference>
<dbReference type="CDD" id="cd22403">
    <property type="entry name" value="KH-I_IGF2BP_rpt4"/>
    <property type="match status" value="1"/>
</dbReference>
<keyword evidence="1" id="KW-0677">Repeat</keyword>
<evidence type="ECO:0000259" key="4">
    <source>
        <dbReference type="SMART" id="SM00322"/>
    </source>
</evidence>
<dbReference type="InterPro" id="IPR004088">
    <property type="entry name" value="KH_dom_type_1"/>
</dbReference>
<keyword evidence="2" id="KW-0694">RNA-binding</keyword>
<dbReference type="VEuPathDB" id="VectorBase:CPIJ016544"/>
<dbReference type="Gene3D" id="3.30.310.210">
    <property type="match status" value="1"/>
</dbReference>
<dbReference type="HOGENOM" id="CLU_807133_0_0_1"/>
<protein>
    <submittedName>
        <fullName evidence="5">Igf2 mRNA binding protein</fullName>
    </submittedName>
</protein>
<dbReference type="PROSITE" id="PS50084">
    <property type="entry name" value="KH_TYPE_1"/>
    <property type="match status" value="1"/>
</dbReference>
<evidence type="ECO:0000313" key="7">
    <source>
        <dbReference type="Proteomes" id="UP000002320"/>
    </source>
</evidence>
<evidence type="ECO:0000256" key="1">
    <source>
        <dbReference type="ARBA" id="ARBA00022737"/>
    </source>
</evidence>
<reference evidence="6" key="2">
    <citation type="submission" date="2021-02" db="UniProtKB">
        <authorList>
            <consortium name="EnsemblMetazoa"/>
        </authorList>
    </citation>
    <scope>IDENTIFICATION</scope>
    <source>
        <strain evidence="6">JHB</strain>
    </source>
</reference>
<feature type="domain" description="K Homology" evidence="4">
    <location>
        <begin position="244"/>
        <end position="314"/>
    </location>
</feature>
<dbReference type="eggNOG" id="KOG2193">
    <property type="taxonomic scope" value="Eukaryota"/>
</dbReference>
<dbReference type="PANTHER" id="PTHR10288">
    <property type="entry name" value="KH DOMAIN CONTAINING RNA BINDING PROTEIN"/>
    <property type="match status" value="1"/>
</dbReference>
<dbReference type="GO" id="GO:0010468">
    <property type="term" value="P:regulation of gene expression"/>
    <property type="evidence" value="ECO:0007669"/>
    <property type="project" value="UniProtKB-ARBA"/>
</dbReference>
<accession>B0XAI1</accession>
<dbReference type="SUPFAM" id="SSF54791">
    <property type="entry name" value="Eukaryotic type KH-domain (KH-domain type I)"/>
    <property type="match status" value="1"/>
</dbReference>